<reference evidence="1" key="1">
    <citation type="submission" date="2022-06" db="EMBL/GenBank/DDBJ databases">
        <title>Phylogenomic reconstructions and comparative analyses of Kickxellomycotina fungi.</title>
        <authorList>
            <person name="Reynolds N.K."/>
            <person name="Stajich J.E."/>
            <person name="Barry K."/>
            <person name="Grigoriev I.V."/>
            <person name="Crous P."/>
            <person name="Smith M.E."/>
        </authorList>
    </citation>
    <scope>NUCLEOTIDE SEQUENCE</scope>
    <source>
        <strain evidence="1">RSA 2271</strain>
    </source>
</reference>
<protein>
    <submittedName>
        <fullName evidence="1">Uncharacterized protein</fullName>
    </submittedName>
</protein>
<proteinExistence type="predicted"/>
<keyword evidence="2" id="KW-1185">Reference proteome</keyword>
<feature type="non-terminal residue" evidence="1">
    <location>
        <position position="72"/>
    </location>
</feature>
<dbReference type="EMBL" id="JAMZIH010001085">
    <property type="protein sequence ID" value="KAJ1678525.1"/>
    <property type="molecule type" value="Genomic_DNA"/>
</dbReference>
<comment type="caution">
    <text evidence="1">The sequence shown here is derived from an EMBL/GenBank/DDBJ whole genome shotgun (WGS) entry which is preliminary data.</text>
</comment>
<gene>
    <name evidence="1" type="ORF">EV182_003879</name>
</gene>
<evidence type="ECO:0000313" key="2">
    <source>
        <dbReference type="Proteomes" id="UP001145114"/>
    </source>
</evidence>
<accession>A0ACC1HR78</accession>
<name>A0ACC1HR78_9FUNG</name>
<organism evidence="1 2">
    <name type="scientific">Spiromyces aspiralis</name>
    <dbReference type="NCBI Taxonomy" id="68401"/>
    <lineage>
        <taxon>Eukaryota</taxon>
        <taxon>Fungi</taxon>
        <taxon>Fungi incertae sedis</taxon>
        <taxon>Zoopagomycota</taxon>
        <taxon>Kickxellomycotina</taxon>
        <taxon>Kickxellomycetes</taxon>
        <taxon>Kickxellales</taxon>
        <taxon>Kickxellaceae</taxon>
        <taxon>Spiromyces</taxon>
    </lineage>
</organism>
<dbReference type="Proteomes" id="UP001145114">
    <property type="component" value="Unassembled WGS sequence"/>
</dbReference>
<sequence>MSAGVTEWPTDPVYKVIYAHLGERTRMMLIVVYVGMALCLLVIATVLYCMRYPHLRGRVSFRLSMSVALSDL</sequence>
<evidence type="ECO:0000313" key="1">
    <source>
        <dbReference type="EMBL" id="KAJ1678525.1"/>
    </source>
</evidence>